<evidence type="ECO:0000256" key="2">
    <source>
        <dbReference type="ARBA" id="ARBA00004922"/>
    </source>
</evidence>
<dbReference type="EC" id="3.2.1.-" evidence="9"/>
<dbReference type="GO" id="GO:0005783">
    <property type="term" value="C:endoplasmic reticulum"/>
    <property type="evidence" value="ECO:0007669"/>
    <property type="project" value="TreeGrafter"/>
</dbReference>
<keyword evidence="7" id="KW-0106">Calcium</keyword>
<protein>
    <recommendedName>
        <fullName evidence="9">alpha-1,2-Mannosidase</fullName>
        <ecNumber evidence="9">3.2.1.-</ecNumber>
    </recommendedName>
</protein>
<dbReference type="InParanoid" id="A0A1D2VCL5"/>
<dbReference type="GO" id="GO:0005975">
    <property type="term" value="P:carbohydrate metabolic process"/>
    <property type="evidence" value="ECO:0007669"/>
    <property type="project" value="InterPro"/>
</dbReference>
<dbReference type="GeneID" id="30964409"/>
<dbReference type="GO" id="GO:0016020">
    <property type="term" value="C:membrane"/>
    <property type="evidence" value="ECO:0007669"/>
    <property type="project" value="InterPro"/>
</dbReference>
<dbReference type="GO" id="GO:0036503">
    <property type="term" value="P:ERAD pathway"/>
    <property type="evidence" value="ECO:0007669"/>
    <property type="project" value="UniProtKB-ARBA"/>
</dbReference>
<keyword evidence="4 9" id="KW-0378">Hydrolase</keyword>
<keyword evidence="5 8" id="KW-1015">Disulfide bond</keyword>
<keyword evidence="11" id="KW-1185">Reference proteome</keyword>
<evidence type="ECO:0000256" key="6">
    <source>
        <dbReference type="PIRSR" id="PIRSR601382-1"/>
    </source>
</evidence>
<feature type="active site" description="Proton donor" evidence="6">
    <location>
        <position position="395"/>
    </location>
</feature>
<dbReference type="AlphaFoldDB" id="A0A1D2VCL5"/>
<evidence type="ECO:0000256" key="8">
    <source>
        <dbReference type="PIRSR" id="PIRSR601382-3"/>
    </source>
</evidence>
<dbReference type="RefSeq" id="XP_020045666.1">
    <property type="nucleotide sequence ID" value="XM_020190773.1"/>
</dbReference>
<keyword evidence="7" id="KW-0479">Metal-binding</keyword>
<dbReference type="GO" id="GO:0004571">
    <property type="term" value="F:mannosyl-oligosaccharide 1,2-alpha-mannosidase activity"/>
    <property type="evidence" value="ECO:0007669"/>
    <property type="project" value="InterPro"/>
</dbReference>
<evidence type="ECO:0000313" key="11">
    <source>
        <dbReference type="Proteomes" id="UP000095038"/>
    </source>
</evidence>
<gene>
    <name evidence="10" type="ORF">ASCRUDRAFT_37535</name>
</gene>
<dbReference type="Proteomes" id="UP000095038">
    <property type="component" value="Unassembled WGS sequence"/>
</dbReference>
<feature type="non-terminal residue" evidence="10">
    <location>
        <position position="572"/>
    </location>
</feature>
<reference evidence="11" key="1">
    <citation type="submission" date="2016-05" db="EMBL/GenBank/DDBJ databases">
        <title>Comparative genomics of biotechnologically important yeasts.</title>
        <authorList>
            <consortium name="DOE Joint Genome Institute"/>
            <person name="Riley R."/>
            <person name="Haridas S."/>
            <person name="Wolfe K.H."/>
            <person name="Lopes M.R."/>
            <person name="Hittinger C.T."/>
            <person name="Goker M."/>
            <person name="Salamov A."/>
            <person name="Wisecaver J."/>
            <person name="Long T.M."/>
            <person name="Aerts A.L."/>
            <person name="Barry K."/>
            <person name="Choi C."/>
            <person name="Clum A."/>
            <person name="Coughlan A.Y."/>
            <person name="Deshpande S."/>
            <person name="Douglass A.P."/>
            <person name="Hanson S.J."/>
            <person name="Klenk H.-P."/>
            <person name="Labutti K."/>
            <person name="Lapidus A."/>
            <person name="Lindquist E."/>
            <person name="Lipzen A."/>
            <person name="Meier-Kolthoff J.P."/>
            <person name="Ohm R.A."/>
            <person name="Otillar R.P."/>
            <person name="Pangilinan J."/>
            <person name="Peng Y."/>
            <person name="Rokas A."/>
            <person name="Rosa C.A."/>
            <person name="Scheuner C."/>
            <person name="Sibirny A.A."/>
            <person name="Slot J.C."/>
            <person name="Stielow J.B."/>
            <person name="Sun H."/>
            <person name="Kurtzman C.P."/>
            <person name="Blackwell M."/>
            <person name="Grigoriev I.V."/>
            <person name="Jeffries T.W."/>
        </authorList>
    </citation>
    <scope>NUCLEOTIDE SEQUENCE [LARGE SCALE GENOMIC DNA]</scope>
    <source>
        <strain evidence="11">DSM 1968</strain>
    </source>
</reference>
<dbReference type="EMBL" id="KV454486">
    <property type="protein sequence ID" value="ODV59359.1"/>
    <property type="molecule type" value="Genomic_DNA"/>
</dbReference>
<dbReference type="Gene3D" id="1.50.10.10">
    <property type="match status" value="1"/>
</dbReference>
<evidence type="ECO:0000256" key="9">
    <source>
        <dbReference type="RuleBase" id="RU361193"/>
    </source>
</evidence>
<dbReference type="GO" id="GO:0005509">
    <property type="term" value="F:calcium ion binding"/>
    <property type="evidence" value="ECO:0007669"/>
    <property type="project" value="InterPro"/>
</dbReference>
<evidence type="ECO:0000256" key="3">
    <source>
        <dbReference type="ARBA" id="ARBA00007658"/>
    </source>
</evidence>
<feature type="binding site" evidence="7">
    <location>
        <position position="563"/>
    </location>
    <ligand>
        <name>Ca(2+)</name>
        <dbReference type="ChEBI" id="CHEBI:29108"/>
    </ligand>
</feature>
<evidence type="ECO:0000256" key="7">
    <source>
        <dbReference type="PIRSR" id="PIRSR601382-2"/>
    </source>
</evidence>
<sequence>MSTNSNYRSQFKLPRVDYDQTNYPNIQSKKFSINKNGLKDTEKLNKIKQIFLLSFDDYMSHGIDYDEILPISLEPFDSFIGWSVTLIDSLDTLYLMNLKTEFNFALKKISTIKFNYTFREYIPIFETIIRVLGGLISGYDLSDEEILLIKATELADNLIGIFDTPNNMPLLYYYWKGKDTKVPKYASKSASIAEFGSFSLEFTRLAQLTNNNTYFHFIHKITKNLETYQDNEKLKANSILNGLFPLYMDISAASENVRKYSIGGLSDSFYEYLIKQYHLLNGSMKEYLMLYEKSIEKVKRYMLFKAKLPSIKNYGSDDLNTDDVLFSGEINEIISSKDGSNSYFIMNKIEHLSCFAGGMFALSSRIRDNKEDLEIAKKITNGCYKIYELMGLMPENLNIDSCDDIDSIENGKRLKSRNYFKPTTPIQKIVGETGEYEYKWKIGDVFNQPLWVNKMDPSFILRPETIESIFYLYRITGDEEWRVKGWRLFKKTIRYCGIKDKKGKVIGISSLKDVTRINVDSLNVERNQDDVLESFWFAETLKYYYLLFEDFDTWSLDEYVFNTEAHPFSRKA</sequence>
<feature type="disulfide bond" evidence="8">
    <location>
        <begin position="354"/>
        <end position="383"/>
    </location>
</feature>
<evidence type="ECO:0000313" key="10">
    <source>
        <dbReference type="EMBL" id="ODV59359.1"/>
    </source>
</evidence>
<proteinExistence type="inferred from homology"/>
<dbReference type="InterPro" id="IPR036026">
    <property type="entry name" value="Seven-hairpin_glycosidases"/>
</dbReference>
<dbReference type="InterPro" id="IPR001382">
    <property type="entry name" value="Glyco_hydro_47"/>
</dbReference>
<evidence type="ECO:0000256" key="4">
    <source>
        <dbReference type="ARBA" id="ARBA00022801"/>
    </source>
</evidence>
<feature type="active site" evidence="6">
    <location>
        <position position="464"/>
    </location>
</feature>
<name>A0A1D2VCL5_9ASCO</name>
<keyword evidence="9" id="KW-0326">Glycosidase</keyword>
<dbReference type="InterPro" id="IPR012341">
    <property type="entry name" value="6hp_glycosidase-like_sf"/>
</dbReference>
<dbReference type="PRINTS" id="PR00747">
    <property type="entry name" value="GLYHDRLASE47"/>
</dbReference>
<comment type="pathway">
    <text evidence="2">Protein modification; protein glycosylation.</text>
</comment>
<dbReference type="SUPFAM" id="SSF48225">
    <property type="entry name" value="Seven-hairpin glycosidases"/>
    <property type="match status" value="1"/>
</dbReference>
<dbReference type="STRING" id="1344418.A0A1D2VCL5"/>
<accession>A0A1D2VCL5</accession>
<dbReference type="PANTHER" id="PTHR11742:SF103">
    <property type="entry name" value="ENDOPLASMIC RETICULUM MANNOSIDASE MNL2-RELATED"/>
    <property type="match status" value="1"/>
</dbReference>
<dbReference type="PANTHER" id="PTHR11742">
    <property type="entry name" value="MANNOSYL-OLIGOSACCHARIDE ALPHA-1,2-MANNOSIDASE-RELATED"/>
    <property type="match status" value="1"/>
</dbReference>
<feature type="active site" evidence="6">
    <location>
        <position position="267"/>
    </location>
</feature>
<organism evidence="10 11">
    <name type="scientific">Ascoidea rubescens DSM 1968</name>
    <dbReference type="NCBI Taxonomy" id="1344418"/>
    <lineage>
        <taxon>Eukaryota</taxon>
        <taxon>Fungi</taxon>
        <taxon>Dikarya</taxon>
        <taxon>Ascomycota</taxon>
        <taxon>Saccharomycotina</taxon>
        <taxon>Saccharomycetes</taxon>
        <taxon>Ascoideaceae</taxon>
        <taxon>Ascoidea</taxon>
    </lineage>
</organism>
<dbReference type="OrthoDB" id="8118055at2759"/>
<evidence type="ECO:0000256" key="5">
    <source>
        <dbReference type="ARBA" id="ARBA00023157"/>
    </source>
</evidence>
<comment type="similarity">
    <text evidence="3 9">Belongs to the glycosyl hydrolase 47 family.</text>
</comment>
<dbReference type="InterPro" id="IPR050749">
    <property type="entry name" value="Glycosyl_Hydrolase_47"/>
</dbReference>
<dbReference type="Pfam" id="PF01532">
    <property type="entry name" value="Glyco_hydro_47"/>
    <property type="match status" value="1"/>
</dbReference>
<evidence type="ECO:0000256" key="1">
    <source>
        <dbReference type="ARBA" id="ARBA00001913"/>
    </source>
</evidence>
<comment type="cofactor">
    <cofactor evidence="1 7">
        <name>Ca(2+)</name>
        <dbReference type="ChEBI" id="CHEBI:29108"/>
    </cofactor>
</comment>
<feature type="active site" description="Proton donor" evidence="6">
    <location>
        <position position="126"/>
    </location>
</feature>